<keyword evidence="2" id="KW-1185">Reference proteome</keyword>
<dbReference type="EMBL" id="BAAAHH010000029">
    <property type="protein sequence ID" value="GAA0963018.1"/>
    <property type="molecule type" value="Genomic_DNA"/>
</dbReference>
<accession>A0ABP4C9M4</accession>
<evidence type="ECO:0008006" key="3">
    <source>
        <dbReference type="Google" id="ProtNLM"/>
    </source>
</evidence>
<evidence type="ECO:0000313" key="1">
    <source>
        <dbReference type="EMBL" id="GAA0963018.1"/>
    </source>
</evidence>
<evidence type="ECO:0000313" key="2">
    <source>
        <dbReference type="Proteomes" id="UP001500665"/>
    </source>
</evidence>
<dbReference type="RefSeq" id="WP_344244179.1">
    <property type="nucleotide sequence ID" value="NZ_BAAAHH010000029.1"/>
</dbReference>
<sequence>MDGSDVVALRGSDGYFGSMTTALEMRIRSGAERVELARLEENLE</sequence>
<dbReference type="Proteomes" id="UP001500665">
    <property type="component" value="Unassembled WGS sequence"/>
</dbReference>
<gene>
    <name evidence="1" type="ORF">GCM10009550_57930</name>
</gene>
<organism evidence="1 2">
    <name type="scientific">Actinocorallia libanotica</name>
    <dbReference type="NCBI Taxonomy" id="46162"/>
    <lineage>
        <taxon>Bacteria</taxon>
        <taxon>Bacillati</taxon>
        <taxon>Actinomycetota</taxon>
        <taxon>Actinomycetes</taxon>
        <taxon>Streptosporangiales</taxon>
        <taxon>Thermomonosporaceae</taxon>
        <taxon>Actinocorallia</taxon>
    </lineage>
</organism>
<proteinExistence type="predicted"/>
<name>A0ABP4C9M4_9ACTN</name>
<comment type="caution">
    <text evidence="1">The sequence shown here is derived from an EMBL/GenBank/DDBJ whole genome shotgun (WGS) entry which is preliminary data.</text>
</comment>
<reference evidence="2" key="1">
    <citation type="journal article" date="2019" name="Int. J. Syst. Evol. Microbiol.">
        <title>The Global Catalogue of Microorganisms (GCM) 10K type strain sequencing project: providing services to taxonomists for standard genome sequencing and annotation.</title>
        <authorList>
            <consortium name="The Broad Institute Genomics Platform"/>
            <consortium name="The Broad Institute Genome Sequencing Center for Infectious Disease"/>
            <person name="Wu L."/>
            <person name="Ma J."/>
        </authorList>
    </citation>
    <scope>NUCLEOTIDE SEQUENCE [LARGE SCALE GENOMIC DNA]</scope>
    <source>
        <strain evidence="2">JCM 10696</strain>
    </source>
</reference>
<protein>
    <recommendedName>
        <fullName evidence="3">DUF5753 domain-containing protein</fullName>
    </recommendedName>
</protein>